<feature type="region of interest" description="Disordered" evidence="1">
    <location>
        <begin position="1"/>
        <end position="53"/>
    </location>
</feature>
<proteinExistence type="predicted"/>
<dbReference type="AlphaFoldDB" id="A0ABD1JYF7"/>
<gene>
    <name evidence="2" type="ORF">ACEWY4_011687</name>
</gene>
<keyword evidence="3" id="KW-1185">Reference proteome</keyword>
<comment type="caution">
    <text evidence="2">The sequence shown here is derived from an EMBL/GenBank/DDBJ whole genome shotgun (WGS) entry which is preliminary data.</text>
</comment>
<feature type="region of interest" description="Disordered" evidence="1">
    <location>
        <begin position="143"/>
        <end position="217"/>
    </location>
</feature>
<protein>
    <submittedName>
        <fullName evidence="2">Uncharacterized protein</fullName>
    </submittedName>
</protein>
<evidence type="ECO:0000313" key="2">
    <source>
        <dbReference type="EMBL" id="KAL2091889.1"/>
    </source>
</evidence>
<accession>A0ABD1JYF7</accession>
<evidence type="ECO:0000256" key="1">
    <source>
        <dbReference type="SAM" id="MobiDB-lite"/>
    </source>
</evidence>
<reference evidence="2 3" key="1">
    <citation type="submission" date="2024-09" db="EMBL/GenBank/DDBJ databases">
        <title>A chromosome-level genome assembly of Gray's grenadier anchovy, Coilia grayii.</title>
        <authorList>
            <person name="Fu Z."/>
        </authorList>
    </citation>
    <scope>NUCLEOTIDE SEQUENCE [LARGE SCALE GENOMIC DNA]</scope>
    <source>
        <strain evidence="2">G4</strain>
        <tissue evidence="2">Muscle</tissue>
    </source>
</reference>
<feature type="compositionally biased region" description="Polar residues" evidence="1">
    <location>
        <begin position="153"/>
        <end position="168"/>
    </location>
</feature>
<sequence length="254" mass="27661">MDSMSSNDFVTPNSNSLTVEVSGSSSLRTPKPLEDHEWTDAEGDVSSSADGRENAFFPQCTDSLAVQLEDEFRQFLLERGVYKELEETASRVLLKLLQAKRADGGPLLLLNTEDVSLKDTNPSTSLGKSSSSHNLNDGSVALSAKKSAKNKTRQSTGAKSDGFRSTTGQKKEPEGQNNCQQSGRRGRTSKPKQRLDQTSSQGSQRCSGQKQKQSEANKTLSDILQEALISLHHRARIGIHLSNQLGMIVKPPTD</sequence>
<dbReference type="Proteomes" id="UP001591681">
    <property type="component" value="Unassembled WGS sequence"/>
</dbReference>
<feature type="compositionally biased region" description="Polar residues" evidence="1">
    <location>
        <begin position="196"/>
        <end position="217"/>
    </location>
</feature>
<evidence type="ECO:0000313" key="3">
    <source>
        <dbReference type="Proteomes" id="UP001591681"/>
    </source>
</evidence>
<dbReference type="EMBL" id="JBHFQA010000010">
    <property type="protein sequence ID" value="KAL2091889.1"/>
    <property type="molecule type" value="Genomic_DNA"/>
</dbReference>
<name>A0ABD1JYF7_9TELE</name>
<feature type="compositionally biased region" description="Polar residues" evidence="1">
    <location>
        <begin position="1"/>
        <end position="28"/>
    </location>
</feature>
<organism evidence="2 3">
    <name type="scientific">Coilia grayii</name>
    <name type="common">Gray's grenadier anchovy</name>
    <dbReference type="NCBI Taxonomy" id="363190"/>
    <lineage>
        <taxon>Eukaryota</taxon>
        <taxon>Metazoa</taxon>
        <taxon>Chordata</taxon>
        <taxon>Craniata</taxon>
        <taxon>Vertebrata</taxon>
        <taxon>Euteleostomi</taxon>
        <taxon>Actinopterygii</taxon>
        <taxon>Neopterygii</taxon>
        <taxon>Teleostei</taxon>
        <taxon>Clupei</taxon>
        <taxon>Clupeiformes</taxon>
        <taxon>Clupeoidei</taxon>
        <taxon>Engraulidae</taxon>
        <taxon>Coilinae</taxon>
        <taxon>Coilia</taxon>
    </lineage>
</organism>